<accession>A0AAN6TBK7</accession>
<dbReference type="EMBL" id="MU853346">
    <property type="protein sequence ID" value="KAK4111359.1"/>
    <property type="molecule type" value="Genomic_DNA"/>
</dbReference>
<reference evidence="2" key="1">
    <citation type="journal article" date="2023" name="Mol. Phylogenet. Evol.">
        <title>Genome-scale phylogeny and comparative genomics of the fungal order Sordariales.</title>
        <authorList>
            <person name="Hensen N."/>
            <person name="Bonometti L."/>
            <person name="Westerberg I."/>
            <person name="Brannstrom I.O."/>
            <person name="Guillou S."/>
            <person name="Cros-Aarteil S."/>
            <person name="Calhoun S."/>
            <person name="Haridas S."/>
            <person name="Kuo A."/>
            <person name="Mondo S."/>
            <person name="Pangilinan J."/>
            <person name="Riley R."/>
            <person name="LaButti K."/>
            <person name="Andreopoulos B."/>
            <person name="Lipzen A."/>
            <person name="Chen C."/>
            <person name="Yan M."/>
            <person name="Daum C."/>
            <person name="Ng V."/>
            <person name="Clum A."/>
            <person name="Steindorff A."/>
            <person name="Ohm R.A."/>
            <person name="Martin F."/>
            <person name="Silar P."/>
            <person name="Natvig D.O."/>
            <person name="Lalanne C."/>
            <person name="Gautier V."/>
            <person name="Ament-Velasquez S.L."/>
            <person name="Kruys A."/>
            <person name="Hutchinson M.I."/>
            <person name="Powell A.J."/>
            <person name="Barry K."/>
            <person name="Miller A.N."/>
            <person name="Grigoriev I.V."/>
            <person name="Debuchy R."/>
            <person name="Gladieux P."/>
            <person name="Hiltunen Thoren M."/>
            <person name="Johannesson H."/>
        </authorList>
    </citation>
    <scope>NUCLEOTIDE SEQUENCE</scope>
    <source>
        <strain evidence="2">CBS 508.74</strain>
    </source>
</reference>
<sequence length="143" mass="15388">MPSLRLPTHSAFIRACARRSGAAPRTISMTVTRQYHQTGSHLAYKDDQDRETLRPRPNDGTKSGSDSDVADTGAAYDPKTTDPVEAGKSVDRESGGNPLEASGANQEFSQPHNPEEATERRNKTTHSAGGKQKKHGKTTTEGA</sequence>
<feature type="compositionally biased region" description="Basic and acidic residues" evidence="1">
    <location>
        <begin position="113"/>
        <end position="122"/>
    </location>
</feature>
<dbReference type="AlphaFoldDB" id="A0AAN6TBK7"/>
<evidence type="ECO:0000313" key="3">
    <source>
        <dbReference type="Proteomes" id="UP001302812"/>
    </source>
</evidence>
<dbReference type="PANTHER" id="PTHR42090:SF1">
    <property type="match status" value="1"/>
</dbReference>
<organism evidence="2 3">
    <name type="scientific">Canariomyces notabilis</name>
    <dbReference type="NCBI Taxonomy" id="2074819"/>
    <lineage>
        <taxon>Eukaryota</taxon>
        <taxon>Fungi</taxon>
        <taxon>Dikarya</taxon>
        <taxon>Ascomycota</taxon>
        <taxon>Pezizomycotina</taxon>
        <taxon>Sordariomycetes</taxon>
        <taxon>Sordariomycetidae</taxon>
        <taxon>Sordariales</taxon>
        <taxon>Chaetomiaceae</taxon>
        <taxon>Canariomyces</taxon>
    </lineage>
</organism>
<keyword evidence="3" id="KW-1185">Reference proteome</keyword>
<dbReference type="Proteomes" id="UP001302812">
    <property type="component" value="Unassembled WGS sequence"/>
</dbReference>
<dbReference type="RefSeq" id="XP_064668929.1">
    <property type="nucleotide sequence ID" value="XM_064815413.1"/>
</dbReference>
<dbReference type="GeneID" id="89939538"/>
<name>A0AAN6TBK7_9PEZI</name>
<dbReference type="PANTHER" id="PTHR42090">
    <property type="match status" value="1"/>
</dbReference>
<reference evidence="2" key="2">
    <citation type="submission" date="2023-05" db="EMBL/GenBank/DDBJ databases">
        <authorList>
            <consortium name="Lawrence Berkeley National Laboratory"/>
            <person name="Steindorff A."/>
            <person name="Hensen N."/>
            <person name="Bonometti L."/>
            <person name="Westerberg I."/>
            <person name="Brannstrom I.O."/>
            <person name="Guillou S."/>
            <person name="Cros-Aarteil S."/>
            <person name="Calhoun S."/>
            <person name="Haridas S."/>
            <person name="Kuo A."/>
            <person name="Mondo S."/>
            <person name="Pangilinan J."/>
            <person name="Riley R."/>
            <person name="Labutti K."/>
            <person name="Andreopoulos B."/>
            <person name="Lipzen A."/>
            <person name="Chen C."/>
            <person name="Yanf M."/>
            <person name="Daum C."/>
            <person name="Ng V."/>
            <person name="Clum A."/>
            <person name="Ohm R."/>
            <person name="Martin F."/>
            <person name="Silar P."/>
            <person name="Natvig D."/>
            <person name="Lalanne C."/>
            <person name="Gautier V."/>
            <person name="Ament-Velasquez S.L."/>
            <person name="Kruys A."/>
            <person name="Hutchinson M.I."/>
            <person name="Powell A.J."/>
            <person name="Barry K."/>
            <person name="Miller A.N."/>
            <person name="Grigoriev I.V."/>
            <person name="Debuchy R."/>
            <person name="Gladieux P."/>
            <person name="Thoren M.H."/>
            <person name="Johannesson H."/>
        </authorList>
    </citation>
    <scope>NUCLEOTIDE SEQUENCE</scope>
    <source>
        <strain evidence="2">CBS 508.74</strain>
    </source>
</reference>
<feature type="compositionally biased region" description="Basic and acidic residues" evidence="1">
    <location>
        <begin position="43"/>
        <end position="59"/>
    </location>
</feature>
<evidence type="ECO:0000313" key="2">
    <source>
        <dbReference type="EMBL" id="KAK4111359.1"/>
    </source>
</evidence>
<feature type="region of interest" description="Disordered" evidence="1">
    <location>
        <begin position="18"/>
        <end position="143"/>
    </location>
</feature>
<protein>
    <submittedName>
        <fullName evidence="2">Uncharacterized protein</fullName>
    </submittedName>
</protein>
<gene>
    <name evidence="2" type="ORF">N656DRAFT_780612</name>
</gene>
<proteinExistence type="predicted"/>
<feature type="compositionally biased region" description="Polar residues" evidence="1">
    <location>
        <begin position="103"/>
        <end position="112"/>
    </location>
</feature>
<feature type="compositionally biased region" description="Polar residues" evidence="1">
    <location>
        <begin position="27"/>
        <end position="40"/>
    </location>
</feature>
<comment type="caution">
    <text evidence="2">The sequence shown here is derived from an EMBL/GenBank/DDBJ whole genome shotgun (WGS) entry which is preliminary data.</text>
</comment>
<evidence type="ECO:0000256" key="1">
    <source>
        <dbReference type="SAM" id="MobiDB-lite"/>
    </source>
</evidence>